<dbReference type="Gene3D" id="3.30.559.30">
    <property type="entry name" value="Nonribosomal peptide synthetase, condensation domain"/>
    <property type="match status" value="1"/>
</dbReference>
<organism evidence="2 3">
    <name type="scientific">Alicyclobacillus fodiniaquatilis</name>
    <dbReference type="NCBI Taxonomy" id="1661150"/>
    <lineage>
        <taxon>Bacteria</taxon>
        <taxon>Bacillati</taxon>
        <taxon>Bacillota</taxon>
        <taxon>Bacilli</taxon>
        <taxon>Bacillales</taxon>
        <taxon>Alicyclobacillaceae</taxon>
        <taxon>Alicyclobacillus</taxon>
    </lineage>
</organism>
<evidence type="ECO:0000313" key="2">
    <source>
        <dbReference type="EMBL" id="MFD1677094.1"/>
    </source>
</evidence>
<proteinExistence type="predicted"/>
<name>A0ABW4JMI4_9BACL</name>
<dbReference type="Gene3D" id="3.30.559.10">
    <property type="entry name" value="Chloramphenicol acetyltransferase-like domain"/>
    <property type="match status" value="1"/>
</dbReference>
<keyword evidence="3" id="KW-1185">Reference proteome</keyword>
<dbReference type="Pfam" id="PF00668">
    <property type="entry name" value="Condensation"/>
    <property type="match status" value="1"/>
</dbReference>
<gene>
    <name evidence="2" type="ORF">ACFSB2_20675</name>
</gene>
<dbReference type="RefSeq" id="WP_377945010.1">
    <property type="nucleotide sequence ID" value="NZ_JBHUCX010000084.1"/>
</dbReference>
<accession>A0ABW4JMI4</accession>
<dbReference type="Proteomes" id="UP001597079">
    <property type="component" value="Unassembled WGS sequence"/>
</dbReference>
<evidence type="ECO:0000259" key="1">
    <source>
        <dbReference type="Pfam" id="PF00668"/>
    </source>
</evidence>
<dbReference type="SUPFAM" id="SSF52777">
    <property type="entry name" value="CoA-dependent acyltransferases"/>
    <property type="match status" value="1"/>
</dbReference>
<sequence>MFVLQNMGRQELSMDGLRMSGYKGERTTAKFDLTLIAEEQLLGNHRDINFYFEYSVDLFMPRTIQQIAENWLRCLKSICENEEIELNGLEITTDYIYETTMFTNLDFDVDL</sequence>
<reference evidence="3" key="1">
    <citation type="journal article" date="2019" name="Int. J. Syst. Evol. Microbiol.">
        <title>The Global Catalogue of Microorganisms (GCM) 10K type strain sequencing project: providing services to taxonomists for standard genome sequencing and annotation.</title>
        <authorList>
            <consortium name="The Broad Institute Genomics Platform"/>
            <consortium name="The Broad Institute Genome Sequencing Center for Infectious Disease"/>
            <person name="Wu L."/>
            <person name="Ma J."/>
        </authorList>
    </citation>
    <scope>NUCLEOTIDE SEQUENCE [LARGE SCALE GENOMIC DNA]</scope>
    <source>
        <strain evidence="3">CGMCC 1.12286</strain>
    </source>
</reference>
<evidence type="ECO:0000313" key="3">
    <source>
        <dbReference type="Proteomes" id="UP001597079"/>
    </source>
</evidence>
<protein>
    <submittedName>
        <fullName evidence="2">Condensation domain-containing protein</fullName>
    </submittedName>
</protein>
<feature type="non-terminal residue" evidence="2">
    <location>
        <position position="1"/>
    </location>
</feature>
<dbReference type="InterPro" id="IPR001242">
    <property type="entry name" value="Condensation_dom"/>
</dbReference>
<dbReference type="EMBL" id="JBHUCX010000084">
    <property type="protein sequence ID" value="MFD1677094.1"/>
    <property type="molecule type" value="Genomic_DNA"/>
</dbReference>
<feature type="domain" description="Condensation" evidence="1">
    <location>
        <begin position="1"/>
        <end position="94"/>
    </location>
</feature>
<dbReference type="InterPro" id="IPR023213">
    <property type="entry name" value="CAT-like_dom_sf"/>
</dbReference>
<comment type="caution">
    <text evidence="2">The sequence shown here is derived from an EMBL/GenBank/DDBJ whole genome shotgun (WGS) entry which is preliminary data.</text>
</comment>